<organism evidence="2 3">
    <name type="scientific">Ophiophagus hannah</name>
    <name type="common">King cobra</name>
    <name type="synonym">Naja hannah</name>
    <dbReference type="NCBI Taxonomy" id="8665"/>
    <lineage>
        <taxon>Eukaryota</taxon>
        <taxon>Metazoa</taxon>
        <taxon>Chordata</taxon>
        <taxon>Craniata</taxon>
        <taxon>Vertebrata</taxon>
        <taxon>Euteleostomi</taxon>
        <taxon>Lepidosauria</taxon>
        <taxon>Squamata</taxon>
        <taxon>Bifurcata</taxon>
        <taxon>Unidentata</taxon>
        <taxon>Episquamata</taxon>
        <taxon>Toxicofera</taxon>
        <taxon>Serpentes</taxon>
        <taxon>Colubroidea</taxon>
        <taxon>Elapidae</taxon>
        <taxon>Elapinae</taxon>
        <taxon>Ophiophagus</taxon>
    </lineage>
</organism>
<sequence>MTHGHEEGCPPKDFFQAARVGRKMWKSACKFPSQLAEEFWELKPKVEVFKKRLDCHLSEMVRHRTALCQKRDDLRGWWFLRALDSVGSIPGLVVFYSACVSSVFKQLEIRPCWNNSRSEKHLRSCHLEKKTFAGEVQPESQGGGDSGPMVSHIGTMGVVVPWLQRRPSRTLAGHLGAGGPARSWPLNSLPEPPPSSCGGIEDTEDGAGTWRWFWTFSCPSLVEEAGTLEKSTPSLSSCFFRRSGRREGGKIEKEGRKGKGREGRKENKRKGGRKEKGREGRKENRRKEGRKEGRRKGGKRGRKIEKEGRKEGEGRERSKENRRKEGK</sequence>
<dbReference type="Proteomes" id="UP000018936">
    <property type="component" value="Unassembled WGS sequence"/>
</dbReference>
<reference evidence="2 3" key="1">
    <citation type="journal article" date="2013" name="Proc. Natl. Acad. Sci. U.S.A.">
        <title>The king cobra genome reveals dynamic gene evolution and adaptation in the snake venom system.</title>
        <authorList>
            <person name="Vonk F.J."/>
            <person name="Casewell N.R."/>
            <person name="Henkel C.V."/>
            <person name="Heimberg A.M."/>
            <person name="Jansen H.J."/>
            <person name="McCleary R.J."/>
            <person name="Kerkkamp H.M."/>
            <person name="Vos R.A."/>
            <person name="Guerreiro I."/>
            <person name="Calvete J.J."/>
            <person name="Wuster W."/>
            <person name="Woods A.E."/>
            <person name="Logan J.M."/>
            <person name="Harrison R.A."/>
            <person name="Castoe T.A."/>
            <person name="de Koning A.P."/>
            <person name="Pollock D.D."/>
            <person name="Yandell M."/>
            <person name="Calderon D."/>
            <person name="Renjifo C."/>
            <person name="Currier R.B."/>
            <person name="Salgado D."/>
            <person name="Pla D."/>
            <person name="Sanz L."/>
            <person name="Hyder A.S."/>
            <person name="Ribeiro J.M."/>
            <person name="Arntzen J.W."/>
            <person name="van den Thillart G.E."/>
            <person name="Boetzer M."/>
            <person name="Pirovano W."/>
            <person name="Dirks R.P."/>
            <person name="Spaink H.P."/>
            <person name="Duboule D."/>
            <person name="McGlinn E."/>
            <person name="Kini R.M."/>
            <person name="Richardson M.K."/>
        </authorList>
    </citation>
    <scope>NUCLEOTIDE SEQUENCE</scope>
    <source>
        <tissue evidence="2">Blood</tissue>
    </source>
</reference>
<protein>
    <submittedName>
        <fullName evidence="2">High mobility group nucleosome-binding domain-containing protein 5</fullName>
    </submittedName>
</protein>
<evidence type="ECO:0000256" key="1">
    <source>
        <dbReference type="SAM" id="MobiDB-lite"/>
    </source>
</evidence>
<dbReference type="AlphaFoldDB" id="V8N9C8"/>
<feature type="compositionally biased region" description="Basic and acidic residues" evidence="1">
    <location>
        <begin position="304"/>
        <end position="327"/>
    </location>
</feature>
<feature type="compositionally biased region" description="Basic and acidic residues" evidence="1">
    <location>
        <begin position="245"/>
        <end position="265"/>
    </location>
</feature>
<accession>V8N9C8</accession>
<feature type="non-terminal residue" evidence="2">
    <location>
        <position position="1"/>
    </location>
</feature>
<evidence type="ECO:0000313" key="2">
    <source>
        <dbReference type="EMBL" id="ETE58705.1"/>
    </source>
</evidence>
<evidence type="ECO:0000313" key="3">
    <source>
        <dbReference type="Proteomes" id="UP000018936"/>
    </source>
</evidence>
<name>V8N9C8_OPHHA</name>
<gene>
    <name evidence="2" type="primary">HMGN5</name>
    <name evidence="2" type="ORF">L345_15573</name>
</gene>
<feature type="region of interest" description="Disordered" evidence="1">
    <location>
        <begin position="245"/>
        <end position="327"/>
    </location>
</feature>
<comment type="caution">
    <text evidence="2">The sequence shown here is derived from an EMBL/GenBank/DDBJ whole genome shotgun (WGS) entry which is preliminary data.</text>
</comment>
<dbReference type="EMBL" id="AZIM01006393">
    <property type="protein sequence ID" value="ETE58705.1"/>
    <property type="molecule type" value="Genomic_DNA"/>
</dbReference>
<keyword evidence="3" id="KW-1185">Reference proteome</keyword>
<proteinExistence type="predicted"/>
<feature type="compositionally biased region" description="Basic residues" evidence="1">
    <location>
        <begin position="292"/>
        <end position="303"/>
    </location>
</feature>
<feature type="region of interest" description="Disordered" evidence="1">
    <location>
        <begin position="171"/>
        <end position="202"/>
    </location>
</feature>
<feature type="compositionally biased region" description="Basic and acidic residues" evidence="1">
    <location>
        <begin position="274"/>
        <end position="291"/>
    </location>
</feature>